<feature type="binding site" evidence="9">
    <location>
        <position position="466"/>
    </location>
    <ligand>
        <name>Zn(2+)</name>
        <dbReference type="ChEBI" id="CHEBI:29105"/>
        <note>catalytic</note>
    </ligand>
</feature>
<evidence type="ECO:0000256" key="7">
    <source>
        <dbReference type="ARBA" id="ARBA00023049"/>
    </source>
</evidence>
<protein>
    <submittedName>
        <fullName evidence="14">Uncharacterized protein</fullName>
    </submittedName>
</protein>
<accession>A0A7C8J839</accession>
<reference evidence="14 15" key="1">
    <citation type="submission" date="2019-06" db="EMBL/GenBank/DDBJ databases">
        <authorList>
            <person name="Palmer J.M."/>
        </authorList>
    </citation>
    <scope>NUCLEOTIDE SEQUENCE [LARGE SCALE GENOMIC DNA]</scope>
    <source>
        <strain evidence="14 15">TWF102</strain>
    </source>
</reference>
<evidence type="ECO:0000256" key="5">
    <source>
        <dbReference type="ARBA" id="ARBA00022801"/>
    </source>
</evidence>
<feature type="binding site" evidence="9">
    <location>
        <position position="470"/>
    </location>
    <ligand>
        <name>Zn(2+)</name>
        <dbReference type="ChEBI" id="CHEBI:29105"/>
        <note>catalytic</note>
    </ligand>
</feature>
<evidence type="ECO:0000256" key="10">
    <source>
        <dbReference type="PIRSR" id="PIRSR634016-4"/>
    </source>
</evidence>
<proteinExistence type="inferred from homology"/>
<comment type="similarity">
    <text evidence="1">Belongs to the peptidase M1 family.</text>
</comment>
<dbReference type="InterPro" id="IPR050344">
    <property type="entry name" value="Peptidase_M1_aminopeptidases"/>
</dbReference>
<dbReference type="GO" id="GO:0043171">
    <property type="term" value="P:peptide catabolic process"/>
    <property type="evidence" value="ECO:0007669"/>
    <property type="project" value="TreeGrafter"/>
</dbReference>
<dbReference type="FunFam" id="2.60.40.1910:FF:000004">
    <property type="entry name" value="Aminopeptidase"/>
    <property type="match status" value="1"/>
</dbReference>
<keyword evidence="4 9" id="KW-0479">Metal-binding</keyword>
<feature type="site" description="Transition state stabilizer" evidence="10">
    <location>
        <position position="552"/>
    </location>
</feature>
<dbReference type="SUPFAM" id="SSF63737">
    <property type="entry name" value="Leukotriene A4 hydrolase N-terminal domain"/>
    <property type="match status" value="1"/>
</dbReference>
<dbReference type="Gene3D" id="2.60.40.1730">
    <property type="entry name" value="tricorn interacting facor f3 domain"/>
    <property type="match status" value="1"/>
</dbReference>
<evidence type="ECO:0000256" key="3">
    <source>
        <dbReference type="ARBA" id="ARBA00022670"/>
    </source>
</evidence>
<dbReference type="Gene3D" id="1.10.390.10">
    <property type="entry name" value="Neutral Protease Domain 2"/>
    <property type="match status" value="1"/>
</dbReference>
<gene>
    <name evidence="14" type="ORF">TWF102_007234</name>
</gene>
<dbReference type="GO" id="GO:0005737">
    <property type="term" value="C:cytoplasm"/>
    <property type="evidence" value="ECO:0007669"/>
    <property type="project" value="TreeGrafter"/>
</dbReference>
<evidence type="ECO:0000313" key="14">
    <source>
        <dbReference type="EMBL" id="KAF3095518.1"/>
    </source>
</evidence>
<dbReference type="Pfam" id="PF01433">
    <property type="entry name" value="Peptidase_M1"/>
    <property type="match status" value="1"/>
</dbReference>
<dbReference type="Pfam" id="PF17900">
    <property type="entry name" value="Peptidase_M1_N"/>
    <property type="match status" value="1"/>
</dbReference>
<dbReference type="FunFam" id="1.10.390.10:FF:000001">
    <property type="entry name" value="Aminopeptidase"/>
    <property type="match status" value="1"/>
</dbReference>
<dbReference type="Gene3D" id="2.60.40.1910">
    <property type="match status" value="1"/>
</dbReference>
<keyword evidence="7" id="KW-0482">Metalloprotease</keyword>
<dbReference type="AlphaFoldDB" id="A0A7C8J839"/>
<organism evidence="14 15">
    <name type="scientific">Orbilia oligospora</name>
    <name type="common">Nematode-trapping fungus</name>
    <name type="synonym">Arthrobotrys oligospora</name>
    <dbReference type="NCBI Taxonomy" id="2813651"/>
    <lineage>
        <taxon>Eukaryota</taxon>
        <taxon>Fungi</taxon>
        <taxon>Dikarya</taxon>
        <taxon>Ascomycota</taxon>
        <taxon>Pezizomycotina</taxon>
        <taxon>Orbiliomycetes</taxon>
        <taxon>Orbiliales</taxon>
        <taxon>Orbiliaceae</taxon>
        <taxon>Orbilia</taxon>
    </lineage>
</organism>
<dbReference type="SUPFAM" id="SSF55486">
    <property type="entry name" value="Metalloproteases ('zincins'), catalytic domain"/>
    <property type="match status" value="1"/>
</dbReference>
<dbReference type="PANTHER" id="PTHR11533">
    <property type="entry name" value="PROTEASE M1 ZINC METALLOPROTEASE"/>
    <property type="match status" value="1"/>
</dbReference>
<keyword evidence="6 9" id="KW-0862">Zinc</keyword>
<feature type="domain" description="Aminopeptidase N-like N-terminal" evidence="13">
    <location>
        <begin position="167"/>
        <end position="354"/>
    </location>
</feature>
<evidence type="ECO:0000256" key="1">
    <source>
        <dbReference type="ARBA" id="ARBA00010136"/>
    </source>
</evidence>
<keyword evidence="3" id="KW-0645">Protease</keyword>
<dbReference type="InterPro" id="IPR014782">
    <property type="entry name" value="Peptidase_M1_dom"/>
</dbReference>
<feature type="domain" description="Peptidase M1 membrane alanine aminopeptidase" evidence="11">
    <location>
        <begin position="394"/>
        <end position="611"/>
    </location>
</feature>
<dbReference type="GO" id="GO:0008270">
    <property type="term" value="F:zinc ion binding"/>
    <property type="evidence" value="ECO:0007669"/>
    <property type="project" value="InterPro"/>
</dbReference>
<dbReference type="FunFam" id="1.25.50.20:FF:000002">
    <property type="entry name" value="Aminopeptidase"/>
    <property type="match status" value="1"/>
</dbReference>
<dbReference type="EMBL" id="WIQW01000040">
    <property type="protein sequence ID" value="KAF3095518.1"/>
    <property type="molecule type" value="Genomic_DNA"/>
</dbReference>
<dbReference type="FunFam" id="2.60.40.1730:FF:000002">
    <property type="entry name" value="Aminopeptidase"/>
    <property type="match status" value="1"/>
</dbReference>
<keyword evidence="5" id="KW-0378">Hydrolase</keyword>
<comment type="caution">
    <text evidence="14">The sequence shown here is derived from an EMBL/GenBank/DDBJ whole genome shotgun (WGS) entry which is preliminary data.</text>
</comment>
<dbReference type="GO" id="GO:0016020">
    <property type="term" value="C:membrane"/>
    <property type="evidence" value="ECO:0007669"/>
    <property type="project" value="TreeGrafter"/>
</dbReference>
<dbReference type="CDD" id="cd09601">
    <property type="entry name" value="M1_APN-Q_like"/>
    <property type="match status" value="1"/>
</dbReference>
<evidence type="ECO:0000256" key="6">
    <source>
        <dbReference type="ARBA" id="ARBA00022833"/>
    </source>
</evidence>
<dbReference type="InterPro" id="IPR045357">
    <property type="entry name" value="Aminopeptidase_N-like_N"/>
</dbReference>
<evidence type="ECO:0000256" key="4">
    <source>
        <dbReference type="ARBA" id="ARBA00022723"/>
    </source>
</evidence>
<dbReference type="InterPro" id="IPR027268">
    <property type="entry name" value="Peptidase_M4/M1_CTD_sf"/>
</dbReference>
<dbReference type="Pfam" id="PF11838">
    <property type="entry name" value="ERAP1_C"/>
    <property type="match status" value="1"/>
</dbReference>
<dbReference type="Proteomes" id="UP000475325">
    <property type="component" value="Unassembled WGS sequence"/>
</dbReference>
<dbReference type="InterPro" id="IPR042097">
    <property type="entry name" value="Aminopeptidase_N-like_N_sf"/>
</dbReference>
<dbReference type="GO" id="GO:0042277">
    <property type="term" value="F:peptide binding"/>
    <property type="evidence" value="ECO:0007669"/>
    <property type="project" value="TreeGrafter"/>
</dbReference>
<evidence type="ECO:0000256" key="8">
    <source>
        <dbReference type="PIRSR" id="PIRSR634016-1"/>
    </source>
</evidence>
<sequence length="1025" mass="114282">MACIQTESTCLNLSISFPFQQGPHCLSLQLTASFGASGFLFFSGFSVQVFSCSKIPISRRSSAIPLLPARTTALRKRYITALGTFLVPRSSFTTTTSTTPTSTSISTVFTTNNTSRTVNTVRSRNTSPFLGSKFRSYSTPSTQFVGNPEDTSNMTRDDRDVLPEEVKPIHYDLSIFNVDNKAFTYSGTVTVDVKVTQETSAISINVKELGDLKATITVDGASQEAASIDVDNKRERATLNFSSPLQATEKAQLKLDFTGILNNKMAGFYRSEYKVPGTTEATHMFSTQFESCDARQAFPCFDEPNLKATFDFSITVPNSWTALSNMPAISETPEPSGDLKVVRFETSPKMSTYLYAWACGEFEYVETKTERKYNGVQIPVRVYTTTGLKEQGQFALDNAAKIVDYFSEVFDIDYPLPKVDMLAVHEFSHGAMENWGLITYRTTAVLYEEGKSDPRYKNRVAYVVAHELAHQWFGNLVTMDWWNELWLNEGFATWVGWLAIDNFYPDWDVWGQFVAESMQTGFQLDSLRSSHPIEVPVRDALEVDQIFDHISYLKGSSVIRMLSSALGQQTFLKGVSNYLKKHTYANATTDALWSALSEASGQDVNKIMDLWIKTTGFPVLDVKETADSLTVRQKRFLSTGDVKPEEDETVWWVPLGLTSETLTSDAKDTVTALTEKETSISGVNTEYYKLNIGQNGFYRVNYPVERFAKLGLSLDKLSVADRIGLVADAQALALSGDGSTSSLLSLLEGMKEESNFLVWQTIATALSAVQGAFGSNPEIKAGLKKFALQLYSPAAEKLGWTFAEGDDFLTTQLRGLLIGAAASAGHESIITEAKRQFEAYFSGDESVINAALKLRVFRIGISEGGKEEYEKVWAEYLKATSPDGKEITLQALGKARSADLINDYLEKMISDKIPTQNTHYVSSSLALNGDAKPLVWKFVKERWDDIFKLLSGNMVLLDRFVRVTLNKFADETILEEMKTFFEPKDQRGYDRAVRVAIDSVSGNVSWKKRDEKVVEEWLKEKGYLA</sequence>
<dbReference type="InterPro" id="IPR034016">
    <property type="entry name" value="M1_APN-typ"/>
</dbReference>
<comment type="cofactor">
    <cofactor evidence="9">
        <name>Zn(2+)</name>
        <dbReference type="ChEBI" id="CHEBI:29105"/>
    </cofactor>
    <text evidence="9">Binds 1 zinc ion per subunit.</text>
</comment>
<evidence type="ECO:0000313" key="15">
    <source>
        <dbReference type="Proteomes" id="UP000475325"/>
    </source>
</evidence>
<feature type="active site" description="Proton acceptor" evidence="8">
    <location>
        <position position="467"/>
    </location>
</feature>
<dbReference type="GO" id="GO:0006508">
    <property type="term" value="P:proteolysis"/>
    <property type="evidence" value="ECO:0007669"/>
    <property type="project" value="UniProtKB-KW"/>
</dbReference>
<name>A0A7C8J839_ORBOL</name>
<keyword evidence="2" id="KW-0031">Aminopeptidase</keyword>
<dbReference type="PRINTS" id="PR00756">
    <property type="entry name" value="ALADIPTASE"/>
</dbReference>
<evidence type="ECO:0000259" key="12">
    <source>
        <dbReference type="Pfam" id="PF11838"/>
    </source>
</evidence>
<feature type="domain" description="ERAP1-like C-terminal" evidence="12">
    <location>
        <begin position="688"/>
        <end position="1000"/>
    </location>
</feature>
<evidence type="ECO:0000259" key="13">
    <source>
        <dbReference type="Pfam" id="PF17900"/>
    </source>
</evidence>
<dbReference type="PANTHER" id="PTHR11533:SF171">
    <property type="entry name" value="AMINOPEPTIDASE"/>
    <property type="match status" value="1"/>
</dbReference>
<dbReference type="InterPro" id="IPR001930">
    <property type="entry name" value="Peptidase_M1"/>
</dbReference>
<dbReference type="GO" id="GO:0070006">
    <property type="term" value="F:metalloaminopeptidase activity"/>
    <property type="evidence" value="ECO:0007669"/>
    <property type="project" value="TreeGrafter"/>
</dbReference>
<dbReference type="InterPro" id="IPR024571">
    <property type="entry name" value="ERAP1-like_C_dom"/>
</dbReference>
<evidence type="ECO:0000256" key="2">
    <source>
        <dbReference type="ARBA" id="ARBA00022438"/>
    </source>
</evidence>
<evidence type="ECO:0000259" key="11">
    <source>
        <dbReference type="Pfam" id="PF01433"/>
    </source>
</evidence>
<dbReference type="Gene3D" id="1.25.50.20">
    <property type="match status" value="1"/>
</dbReference>
<feature type="binding site" evidence="9">
    <location>
        <position position="489"/>
    </location>
    <ligand>
        <name>Zn(2+)</name>
        <dbReference type="ChEBI" id="CHEBI:29105"/>
        <note>catalytic</note>
    </ligand>
</feature>
<evidence type="ECO:0000256" key="9">
    <source>
        <dbReference type="PIRSR" id="PIRSR634016-3"/>
    </source>
</evidence>